<feature type="domain" description="Endonuclease GajA/Old nuclease/RecF-like AAA" evidence="1">
    <location>
        <begin position="206"/>
        <end position="290"/>
    </location>
</feature>
<dbReference type="HOGENOM" id="CLU_063816_1_0_2"/>
<dbReference type="SUPFAM" id="SSF52540">
    <property type="entry name" value="P-loop containing nucleoside triphosphate hydrolases"/>
    <property type="match status" value="1"/>
</dbReference>
<dbReference type="GO" id="GO:0005524">
    <property type="term" value="F:ATP binding"/>
    <property type="evidence" value="ECO:0007669"/>
    <property type="project" value="InterPro"/>
</dbReference>
<dbReference type="Pfam" id="PF13175">
    <property type="entry name" value="AAA_15"/>
    <property type="match status" value="2"/>
</dbReference>
<dbReference type="GO" id="GO:0016887">
    <property type="term" value="F:ATP hydrolysis activity"/>
    <property type="evidence" value="ECO:0007669"/>
    <property type="project" value="InterPro"/>
</dbReference>
<gene>
    <name evidence="2" type="ordered locus">TK0019</name>
</gene>
<evidence type="ECO:0000313" key="2">
    <source>
        <dbReference type="EMBL" id="BAD84208.1"/>
    </source>
</evidence>
<dbReference type="PhylomeDB" id="Q5JEB2"/>
<dbReference type="Proteomes" id="UP000000536">
    <property type="component" value="Chromosome"/>
</dbReference>
<dbReference type="InParanoid" id="Q5JEB2"/>
<dbReference type="InterPro" id="IPR041685">
    <property type="entry name" value="AAA_GajA/Old/RecF-like"/>
</dbReference>
<dbReference type="Gene3D" id="3.40.50.300">
    <property type="entry name" value="P-loop containing nucleotide triphosphate hydrolases"/>
    <property type="match status" value="1"/>
</dbReference>
<organism evidence="2 3">
    <name type="scientific">Thermococcus kodakarensis (strain ATCC BAA-918 / JCM 12380 / KOD1)</name>
    <name type="common">Pyrococcus kodakaraensis (strain KOD1)</name>
    <dbReference type="NCBI Taxonomy" id="69014"/>
    <lineage>
        <taxon>Archaea</taxon>
        <taxon>Methanobacteriati</taxon>
        <taxon>Methanobacteriota</taxon>
        <taxon>Thermococci</taxon>
        <taxon>Thermococcales</taxon>
        <taxon>Thermococcaceae</taxon>
        <taxon>Thermococcus</taxon>
    </lineage>
</organism>
<dbReference type="InterPro" id="IPR027417">
    <property type="entry name" value="P-loop_NTPase"/>
</dbReference>
<dbReference type="STRING" id="69014.TK0019"/>
<dbReference type="AlphaFoldDB" id="Q5JEB2"/>
<dbReference type="PANTHER" id="PTHR43581">
    <property type="entry name" value="ATP/GTP PHOSPHATASE"/>
    <property type="match status" value="1"/>
</dbReference>
<dbReference type="KEGG" id="tko:TK0019"/>
<reference evidence="2 3" key="1">
    <citation type="journal article" date="2005" name="Genome Res.">
        <title>Complete genome sequence of the hyperthermophilic archaeon Thermococcus kodakaraensis KOD1 and comparison with Pyrococcus genomes.</title>
        <authorList>
            <person name="Fukui T."/>
            <person name="Atomi H."/>
            <person name="Kanai T."/>
            <person name="Matsumi R."/>
            <person name="Fujiwara S."/>
            <person name="Imanaka T."/>
        </authorList>
    </citation>
    <scope>NUCLEOTIDE SEQUENCE [LARGE SCALE GENOMIC DNA]</scope>
    <source>
        <strain evidence="3">ATCC BAA-918 / JCM 12380 / KOD1</strain>
    </source>
</reference>
<keyword evidence="3" id="KW-1185">Reference proteome</keyword>
<dbReference type="eggNOG" id="arCOG03239">
    <property type="taxonomic scope" value="Archaea"/>
</dbReference>
<dbReference type="InterPro" id="IPR051396">
    <property type="entry name" value="Bact_Antivir_Def_Nuclease"/>
</dbReference>
<protein>
    <submittedName>
        <fullName evidence="2">Predicted ABC-type transport system, ATPase component</fullName>
    </submittedName>
</protein>
<sequence>MITSLQIENFRGIKKLNLSNLGQINVIAGKNNAGKSSVLEALSLFLAAFGGIQSVKSALQEILIWRGWYGSQAIEDLFHSKAELARIVSTKIDASWELVLKKEMSGLNALPTLKVTLKQIDEEHPKFSAGFQIHNLVDNNVLSISLLSSKFDPSLNFEFITPLTLRKFGYVESLYSIGYERKVVKESINILNEAYPEVEGFSPLFKANKWILHVETKYGVYPYYLMGEGFKNAMIIAFLASLLKGGYLLIDSAEAFHHPKSLRVMSKTLVKGAKQNDVQVFLTTHSIELIDMLIKYGLESKVDGRVIYMKRENGNVKASIETFEESQELRETLGLDLRG</sequence>
<accession>Q5JEB2</accession>
<feature type="domain" description="Endonuclease GajA/Old nuclease/RecF-like AAA" evidence="1">
    <location>
        <begin position="1"/>
        <end position="47"/>
    </location>
</feature>
<dbReference type="PIRSF" id="PIRSF029347">
    <property type="entry name" value="RecF"/>
    <property type="match status" value="1"/>
</dbReference>
<name>Q5JEB2_THEKO</name>
<dbReference type="EnsemblBacteria" id="BAD84208">
    <property type="protein sequence ID" value="BAD84208"/>
    <property type="gene ID" value="TK0019"/>
</dbReference>
<dbReference type="EMBL" id="AP006878">
    <property type="protein sequence ID" value="BAD84208.1"/>
    <property type="molecule type" value="Genomic_DNA"/>
</dbReference>
<evidence type="ECO:0000259" key="1">
    <source>
        <dbReference type="Pfam" id="PF13175"/>
    </source>
</evidence>
<dbReference type="GeneID" id="78446519"/>
<evidence type="ECO:0000313" key="3">
    <source>
        <dbReference type="Proteomes" id="UP000000536"/>
    </source>
</evidence>
<dbReference type="OrthoDB" id="25344at2157"/>
<dbReference type="PANTHER" id="PTHR43581:SF4">
    <property type="entry name" value="ATP_GTP PHOSPHATASE"/>
    <property type="match status" value="1"/>
</dbReference>
<dbReference type="InterPro" id="IPR014555">
    <property type="entry name" value="RecF-like"/>
</dbReference>
<dbReference type="PATRIC" id="fig|69014.16.peg.19"/>
<dbReference type="RefSeq" id="WP_011248974.1">
    <property type="nucleotide sequence ID" value="NC_006624.1"/>
</dbReference>
<proteinExistence type="predicted"/>